<dbReference type="EMBL" id="SRRZ01000172">
    <property type="protein sequence ID" value="NQE38034.1"/>
    <property type="molecule type" value="Genomic_DNA"/>
</dbReference>
<dbReference type="PANTHER" id="PTHR45783:SF3">
    <property type="entry name" value="KINESIN LIGHT CHAIN"/>
    <property type="match status" value="1"/>
</dbReference>
<dbReference type="Pfam" id="PF00931">
    <property type="entry name" value="NB-ARC"/>
    <property type="match status" value="1"/>
</dbReference>
<name>A0ABX2D5Z9_9CYAN</name>
<keyword evidence="6 10" id="KW-0802">TPR repeat</keyword>
<evidence type="ECO:0000256" key="6">
    <source>
        <dbReference type="ARBA" id="ARBA00022803"/>
    </source>
</evidence>
<evidence type="ECO:0000259" key="11">
    <source>
        <dbReference type="Pfam" id="PF00931"/>
    </source>
</evidence>
<keyword evidence="13" id="KW-1185">Reference proteome</keyword>
<dbReference type="Gene3D" id="1.25.40.10">
    <property type="entry name" value="Tetratricopeptide repeat domain"/>
    <property type="match status" value="2"/>
</dbReference>
<dbReference type="InterPro" id="IPR002182">
    <property type="entry name" value="NB-ARC"/>
</dbReference>
<sequence>MQQLHGLLQDGSRVAIAAASGMGGIGKTELVWQYATFHREQNTYSAGIWWLFVRDNDLAPQVLQKALRMGIQPPDTLDNLEERLQFCYEEWAKQTSGNALLVLDDVNDYRRVERLLPRNPRFKVLLTARQIVPPPVGCLPLKVLKPEAALNLLRLTAGDLPGNRLGLNIDAQLEDAQALCQWLDYLPLGIELVGRYLRRKRALSLATVLQRLQSQRLEARALQEAEAGMTARRGVAAAFELSWAELKPPARTLGCLLSVFALAPIPWELVAECLPDWDEEEMEDCRDYELLEQSLLSLVEDETSDPAQSGLVQPRYQLHALIREFFAAKLQGHADAENLRRSFAAVLTAVAKTIPQTVTLEVQERVKEALPHLDVVAEQWSHLLEDSDAVWSFTVLGLIAKGQSLWAEAEKWFKACLQMTEKRCGAEHSLTAKSLNNLALLYDAMGRYPEAEPLYVRSLSIYEQQLGADHPDTALSLNNLAALYYAMGRYAEAEPLYVRSFSIYEQQLGGDHPNTATTLSNQAELYRAMGRYPEAEPLYVRSLAIREQQLGAEHPDTALSLNNQALLYHAMGRYPEAEPLYVRAIAIREQKLGAEDPYTATSLNNLAQLYSAMGRYQEAEPLSIRSLSIHEQQLGADHLHTASSLNNLAALYCAMGRYPEAEPLYVRSLEILFNRLGKNHPNTQRVCRNFINFLQKAISAGQESQLSQHPTTQAMLQQLRETE</sequence>
<comment type="subcellular location">
    <subcellularLocation>
        <location evidence="1">Cytoplasm</location>
        <location evidence="1">Cytoskeleton</location>
    </subcellularLocation>
</comment>
<dbReference type="RefSeq" id="WP_172192518.1">
    <property type="nucleotide sequence ID" value="NZ_CAWPPK010000082.1"/>
</dbReference>
<comment type="similarity">
    <text evidence="2">Belongs to the kinesin light chain family.</text>
</comment>
<dbReference type="InterPro" id="IPR019734">
    <property type="entry name" value="TPR_rpt"/>
</dbReference>
<dbReference type="Gene3D" id="3.40.50.300">
    <property type="entry name" value="P-loop containing nucleotide triphosphate hydrolases"/>
    <property type="match status" value="1"/>
</dbReference>
<feature type="repeat" description="TPR" evidence="10">
    <location>
        <begin position="432"/>
        <end position="465"/>
    </location>
</feature>
<keyword evidence="7" id="KW-0175">Coiled coil</keyword>
<keyword evidence="8" id="KW-0505">Motor protein</keyword>
<evidence type="ECO:0000256" key="1">
    <source>
        <dbReference type="ARBA" id="ARBA00004245"/>
    </source>
</evidence>
<dbReference type="InterPro" id="IPR011990">
    <property type="entry name" value="TPR-like_helical_dom_sf"/>
</dbReference>
<keyword evidence="9" id="KW-0206">Cytoskeleton</keyword>
<comment type="caution">
    <text evidence="12">The sequence shown here is derived from an EMBL/GenBank/DDBJ whole genome shotgun (WGS) entry which is preliminary data.</text>
</comment>
<dbReference type="PRINTS" id="PR00381">
    <property type="entry name" value="KINESINLIGHT"/>
</dbReference>
<protein>
    <submittedName>
        <fullName evidence="12">Regulatory protein AfsR</fullName>
    </submittedName>
</protein>
<dbReference type="Pfam" id="PF13374">
    <property type="entry name" value="TPR_10"/>
    <property type="match status" value="1"/>
</dbReference>
<accession>A0ABX2D5Z9</accession>
<evidence type="ECO:0000256" key="7">
    <source>
        <dbReference type="ARBA" id="ARBA00023054"/>
    </source>
</evidence>
<dbReference type="SUPFAM" id="SSF52540">
    <property type="entry name" value="P-loop containing nucleoside triphosphate hydrolases"/>
    <property type="match status" value="1"/>
</dbReference>
<dbReference type="Proteomes" id="UP000702425">
    <property type="component" value="Unassembled WGS sequence"/>
</dbReference>
<keyword evidence="4" id="KW-0493">Microtubule</keyword>
<dbReference type="SUPFAM" id="SSF48452">
    <property type="entry name" value="TPR-like"/>
    <property type="match status" value="2"/>
</dbReference>
<evidence type="ECO:0000256" key="8">
    <source>
        <dbReference type="ARBA" id="ARBA00023175"/>
    </source>
</evidence>
<gene>
    <name evidence="12" type="primary">afsR_2</name>
    <name evidence="12" type="ORF">E5S67_05816</name>
</gene>
<evidence type="ECO:0000256" key="5">
    <source>
        <dbReference type="ARBA" id="ARBA00022737"/>
    </source>
</evidence>
<keyword evidence="3" id="KW-0963">Cytoplasm</keyword>
<evidence type="ECO:0000256" key="3">
    <source>
        <dbReference type="ARBA" id="ARBA00022490"/>
    </source>
</evidence>
<reference evidence="12 13" key="1">
    <citation type="journal article" date="2020" name="Sci. Rep.">
        <title>A novel cyanobacterial geosmin producer, revising GeoA distribution and dispersion patterns in Bacteria.</title>
        <authorList>
            <person name="Churro C."/>
            <person name="Semedo-Aguiar A.P."/>
            <person name="Silva A.D."/>
            <person name="Pereira-Leal J.B."/>
            <person name="Leite R.B."/>
        </authorList>
    </citation>
    <scope>NUCLEOTIDE SEQUENCE [LARGE SCALE GENOMIC DNA]</scope>
    <source>
        <strain evidence="12 13">IPMA8</strain>
    </source>
</reference>
<dbReference type="SMART" id="SM00028">
    <property type="entry name" value="TPR"/>
    <property type="match status" value="7"/>
</dbReference>
<proteinExistence type="inferred from homology"/>
<feature type="domain" description="NB-ARC" evidence="11">
    <location>
        <begin position="3"/>
        <end position="154"/>
    </location>
</feature>
<evidence type="ECO:0000313" key="12">
    <source>
        <dbReference type="EMBL" id="NQE38034.1"/>
    </source>
</evidence>
<dbReference type="PROSITE" id="PS50005">
    <property type="entry name" value="TPR"/>
    <property type="match status" value="1"/>
</dbReference>
<dbReference type="Pfam" id="PF13424">
    <property type="entry name" value="TPR_12"/>
    <property type="match status" value="3"/>
</dbReference>
<keyword evidence="5" id="KW-0677">Repeat</keyword>
<dbReference type="InterPro" id="IPR002151">
    <property type="entry name" value="Kinesin_light"/>
</dbReference>
<evidence type="ECO:0000256" key="9">
    <source>
        <dbReference type="ARBA" id="ARBA00023212"/>
    </source>
</evidence>
<evidence type="ECO:0000313" key="13">
    <source>
        <dbReference type="Proteomes" id="UP000702425"/>
    </source>
</evidence>
<dbReference type="PANTHER" id="PTHR45783">
    <property type="entry name" value="KINESIN LIGHT CHAIN"/>
    <property type="match status" value="1"/>
</dbReference>
<organism evidence="12 13">
    <name type="scientific">Microcoleus asticus IPMA8</name>
    <dbReference type="NCBI Taxonomy" id="2563858"/>
    <lineage>
        <taxon>Bacteria</taxon>
        <taxon>Bacillati</taxon>
        <taxon>Cyanobacteriota</taxon>
        <taxon>Cyanophyceae</taxon>
        <taxon>Oscillatoriophycideae</taxon>
        <taxon>Oscillatoriales</taxon>
        <taxon>Microcoleaceae</taxon>
        <taxon>Microcoleus</taxon>
        <taxon>Microcoleus asticus</taxon>
    </lineage>
</organism>
<evidence type="ECO:0000256" key="10">
    <source>
        <dbReference type="PROSITE-ProRule" id="PRU00339"/>
    </source>
</evidence>
<evidence type="ECO:0000256" key="4">
    <source>
        <dbReference type="ARBA" id="ARBA00022701"/>
    </source>
</evidence>
<dbReference type="InterPro" id="IPR027417">
    <property type="entry name" value="P-loop_NTPase"/>
</dbReference>
<evidence type="ECO:0000256" key="2">
    <source>
        <dbReference type="ARBA" id="ARBA00009622"/>
    </source>
</evidence>